<feature type="domain" description="Reverse transcriptase" evidence="2">
    <location>
        <begin position="441"/>
        <end position="590"/>
    </location>
</feature>
<evidence type="ECO:0000259" key="2">
    <source>
        <dbReference type="Pfam" id="PF00078"/>
    </source>
</evidence>
<dbReference type="Gene3D" id="3.10.10.10">
    <property type="entry name" value="HIV Type 1 Reverse Transcriptase, subunit A, domain 1"/>
    <property type="match status" value="1"/>
</dbReference>
<dbReference type="InterPro" id="IPR043502">
    <property type="entry name" value="DNA/RNA_pol_sf"/>
</dbReference>
<feature type="region of interest" description="Disordered" evidence="1">
    <location>
        <begin position="139"/>
        <end position="184"/>
    </location>
</feature>
<gene>
    <name evidence="3" type="ORF">F443_10707</name>
</gene>
<evidence type="ECO:0000313" key="3">
    <source>
        <dbReference type="EMBL" id="ETI44580.1"/>
    </source>
</evidence>
<dbReference type="Gene3D" id="3.30.70.270">
    <property type="match status" value="1"/>
</dbReference>
<dbReference type="PANTHER" id="PTHR33064">
    <property type="entry name" value="POL PROTEIN"/>
    <property type="match status" value="1"/>
</dbReference>
<feature type="compositionally biased region" description="Low complexity" evidence="1">
    <location>
        <begin position="158"/>
        <end position="184"/>
    </location>
</feature>
<dbReference type="HOGENOM" id="CLU_000384_17_0_1"/>
<evidence type="ECO:0000256" key="1">
    <source>
        <dbReference type="SAM" id="MobiDB-lite"/>
    </source>
</evidence>
<proteinExistence type="predicted"/>
<sequence>MGALCVEKIRHRCTTTGETFENVMATVKGSVKRKTLKNLATYVLKKHVDSVTDADIIGAVEARCRTLKNEFVPDVTSLFRQKLKMDLSIDDCDARVFRYYEDFNGIVEDNGLQGLIGAGDETGVGYKRRIGVTDYVAKSDSKSVKSDKKPQKAGTGKPAVTNAPPATVAPQGAPRAARPSRAPPQEGCLVCKGPQWLRDCPTATDAQREDAGKKYREAKEQCSGELRSKAARLLYLVLRSVSMACLKFLTLPIQSSLSTTPLSTHVDAKMTDGRCVRCSEEVLLDLELVTIAGTVSLKSVTCVVLPGDGDEFLLGRDALRTLGIDVEAQLTQLAGPSLFADDNDDFPVDDGLPEGRSEPEMNAALVNLMARAVANGLPEYIGVVQETLAEYADVWRETIGPGPPALVEPPRVAIQDGAIPHRSAPRRYAPLQAHAVVTVIKPGSRDQFRLTIDYRPVNSVTVPIAGSMPTSATASDAFAGNKVFASFDFTQGLWQLPLHKDSREMFPFITEDDVFTPNRVPQCATDSALHFQGEMQKVLAPLIPHSALVWMDDVTVDEFVQVLGQFFSLVAAAKLKQNMFKSKLFEVEVLWCGRLISGAGVRHDPARVSALSTLPLPAAEKLAAEKKRVGGRSRNALSAATTWSTAEQAAYEAMLALVLDSALMASPNPEAELLVFTELPVAKQQHEMDVCKGGMFKHNELNWTIVEKEAFPIVKTCQDLEYLLLRPKGFRLYCYHATWCTFWRHMIPSRSMCVTSSSAGNRLCGLHYVIEYITGEDNLWEDIVSRWHTREVARVAAVQTRSRHAAPMATIYQLRPLADDRFTFPTLDEIRENAGCGWTRAHPPTSHSRKEGRWYAGGRRTTVDPKRG</sequence>
<dbReference type="Pfam" id="PF00078">
    <property type="entry name" value="RVT_1"/>
    <property type="match status" value="1"/>
</dbReference>
<reference evidence="3 4" key="1">
    <citation type="submission" date="2013-11" db="EMBL/GenBank/DDBJ databases">
        <title>The Genome Sequence of Phytophthora parasitica P1569.</title>
        <authorList>
            <consortium name="The Broad Institute Genomics Platform"/>
            <person name="Russ C."/>
            <person name="Tyler B."/>
            <person name="Panabieres F."/>
            <person name="Shan W."/>
            <person name="Tripathy S."/>
            <person name="Grunwald N."/>
            <person name="Machado M."/>
            <person name="Johnson C.S."/>
            <person name="Arredondo F."/>
            <person name="Hong C."/>
            <person name="Coffey M."/>
            <person name="Young S.K."/>
            <person name="Zeng Q."/>
            <person name="Gargeya S."/>
            <person name="Fitzgerald M."/>
            <person name="Abouelleil A."/>
            <person name="Alvarado L."/>
            <person name="Chapman S.B."/>
            <person name="Gainer-Dewar J."/>
            <person name="Goldberg J."/>
            <person name="Griggs A."/>
            <person name="Gujja S."/>
            <person name="Hansen M."/>
            <person name="Howarth C."/>
            <person name="Imamovic A."/>
            <person name="Ireland A."/>
            <person name="Larimer J."/>
            <person name="McCowan C."/>
            <person name="Murphy C."/>
            <person name="Pearson M."/>
            <person name="Poon T.W."/>
            <person name="Priest M."/>
            <person name="Roberts A."/>
            <person name="Saif S."/>
            <person name="Shea T."/>
            <person name="Sykes S."/>
            <person name="Wortman J."/>
            <person name="Nusbaum C."/>
            <person name="Birren B."/>
        </authorList>
    </citation>
    <scope>NUCLEOTIDE SEQUENCE [LARGE SCALE GENOMIC DNA]</scope>
    <source>
        <strain evidence="3 4">P1569</strain>
    </source>
</reference>
<feature type="region of interest" description="Disordered" evidence="1">
    <location>
        <begin position="838"/>
        <end position="868"/>
    </location>
</feature>
<organism evidence="3 4">
    <name type="scientific">Phytophthora nicotianae P1569</name>
    <dbReference type="NCBI Taxonomy" id="1317065"/>
    <lineage>
        <taxon>Eukaryota</taxon>
        <taxon>Sar</taxon>
        <taxon>Stramenopiles</taxon>
        <taxon>Oomycota</taxon>
        <taxon>Peronosporomycetes</taxon>
        <taxon>Peronosporales</taxon>
        <taxon>Peronosporaceae</taxon>
        <taxon>Phytophthora</taxon>
    </lineage>
</organism>
<dbReference type="Proteomes" id="UP000018721">
    <property type="component" value="Unassembled WGS sequence"/>
</dbReference>
<protein>
    <recommendedName>
        <fullName evidence="2">Reverse transcriptase domain-containing protein</fullName>
    </recommendedName>
</protein>
<dbReference type="CDD" id="cd01647">
    <property type="entry name" value="RT_LTR"/>
    <property type="match status" value="1"/>
</dbReference>
<dbReference type="eggNOG" id="KOG0017">
    <property type="taxonomic scope" value="Eukaryota"/>
</dbReference>
<dbReference type="EMBL" id="ANIZ01001818">
    <property type="protein sequence ID" value="ETI44580.1"/>
    <property type="molecule type" value="Genomic_DNA"/>
</dbReference>
<dbReference type="AlphaFoldDB" id="V9EZ77"/>
<evidence type="ECO:0000313" key="4">
    <source>
        <dbReference type="Proteomes" id="UP000018721"/>
    </source>
</evidence>
<dbReference type="SUPFAM" id="SSF56672">
    <property type="entry name" value="DNA/RNA polymerases"/>
    <property type="match status" value="1"/>
</dbReference>
<feature type="compositionally biased region" description="Basic and acidic residues" evidence="1">
    <location>
        <begin position="139"/>
        <end position="150"/>
    </location>
</feature>
<keyword evidence="4" id="KW-1185">Reference proteome</keyword>
<name>V9EZ77_PHYNI</name>
<dbReference type="InterPro" id="IPR000477">
    <property type="entry name" value="RT_dom"/>
</dbReference>
<dbReference type="InterPro" id="IPR051320">
    <property type="entry name" value="Viral_Replic_Matur_Polypro"/>
</dbReference>
<comment type="caution">
    <text evidence="3">The sequence shown here is derived from an EMBL/GenBank/DDBJ whole genome shotgun (WGS) entry which is preliminary data.</text>
</comment>
<dbReference type="InterPro" id="IPR043128">
    <property type="entry name" value="Rev_trsase/Diguanyl_cyclase"/>
</dbReference>
<accession>V9EZ77</accession>
<dbReference type="PANTHER" id="PTHR33064:SF37">
    <property type="entry name" value="RIBONUCLEASE H"/>
    <property type="match status" value="1"/>
</dbReference>
<dbReference type="OrthoDB" id="420169at2759"/>